<keyword evidence="3 7" id="KW-0479">Metal-binding</keyword>
<dbReference type="PROSITE" id="PS50089">
    <property type="entry name" value="ZF_RING_2"/>
    <property type="match status" value="1"/>
</dbReference>
<dbReference type="InterPro" id="IPR045111">
    <property type="entry name" value="Vps41/Vps8"/>
</dbReference>
<dbReference type="SUPFAM" id="SSF57850">
    <property type="entry name" value="RING/U-box"/>
    <property type="match status" value="1"/>
</dbReference>
<evidence type="ECO:0000256" key="2">
    <source>
        <dbReference type="ARBA" id="ARBA00022448"/>
    </source>
</evidence>
<dbReference type="OrthoDB" id="244107at2759"/>
<dbReference type="Pfam" id="PF23556">
    <property type="entry name" value="TPR_Vps41"/>
    <property type="match status" value="1"/>
</dbReference>
<keyword evidence="4" id="KW-0862">Zinc</keyword>
<evidence type="ECO:0000313" key="11">
    <source>
        <dbReference type="Proteomes" id="UP000326759"/>
    </source>
</evidence>
<keyword evidence="3 7" id="KW-0863">Zinc-finger</keyword>
<evidence type="ECO:0000256" key="5">
    <source>
        <dbReference type="ARBA" id="ARBA00022927"/>
    </source>
</evidence>
<evidence type="ECO:0000256" key="6">
    <source>
        <dbReference type="ARBA" id="ARBA00023228"/>
    </source>
</evidence>
<evidence type="ECO:0000259" key="9">
    <source>
        <dbReference type="PROSITE" id="PS50089"/>
    </source>
</evidence>
<dbReference type="InterPro" id="IPR057780">
    <property type="entry name" value="Beta-prop_Vps41"/>
</dbReference>
<dbReference type="GO" id="GO:0030897">
    <property type="term" value="C:HOPS complex"/>
    <property type="evidence" value="ECO:0007669"/>
    <property type="project" value="TreeGrafter"/>
</dbReference>
<sequence>MENDISVDVNDSLESDEEEEEPKLKYEWILGDLQNILIKDGASCIYVNDKLLILGTNWGNIHVLDHQGNKIKHFKEHTGPVTMIDMDSSGDYIASCSHDRRVVVQGLYSNDTFHSFSTQIPVRCIAIEPNYGKARSNKRFIIGTNQVLMYEKKFFGSLKPIVLYENSGGSGEVIRNISWKGQFMAWAMDSAVKVMDMETKTVISLIKRDHSLALGCDQYPPHICWQNEYTLLIGWGDSVKVCRVRERTSESVKYTDLDLPPYYVEIVYMFVTDFYVCGIGPLDQLVVVLTYNKSTNIEGKKGDENSEEWRRPQMRVLQPLQGTYEELSKDVLAIKDYENYQPVNYHLEHLIDDRRFYVVCPQDVVVAKPREAHDRVKWLLEHERFQEALEVVENCGGKVSHYTVRNVGQTYIEHLIAHEHYKMAANLAPKILGNDKILWEEMVVRFNNINQLKHLSCHIPTGPPGPLLSTAIYQTILLDLLKSDHKTFLKVIQKWNKNLYNINLMIHDVLGVLAKESSNMVLLQALAHLYSNINKHDKALAIYLKLKHKDIFGLIRRHSLYWCVANHIVDLMTLDTSTALEICSQHIKVIDPSKVVAVLSQHEWFLYKYLDMLYSDQREFSFPFHNKLVKLYAVYDKTKIMPLLHVSSYIDLEPALNTVKSYGLIPETVYLLIRMGSNEAALRLVLEEEEDIHWAIKICKDHSDPDLWKILIRYSIDKPSYIRVLLNNIGTHVDPLIILRCIPNDMEIPGLRDSLTKIMHDYQLKISLQNGYQKILVGDGINLLQKQVASQRAAIPVGKDTECSICNLKMDLEVILFACRHVYHSKCLMNEQPDCDICFMCRNIKKMNVGS</sequence>
<protein>
    <submittedName>
        <fullName evidence="10">Vacuolar protein sorting-associated protein 41-like protein</fullName>
    </submittedName>
</protein>
<dbReference type="SMART" id="SM00299">
    <property type="entry name" value="CLH"/>
    <property type="match status" value="1"/>
</dbReference>
<dbReference type="AlphaFoldDB" id="A0A5N5TM43"/>
<evidence type="ECO:0000313" key="10">
    <source>
        <dbReference type="EMBL" id="KAB7507228.1"/>
    </source>
</evidence>
<dbReference type="PANTHER" id="PTHR12616:SF1">
    <property type="entry name" value="VACUOLAR PROTEIN SORTING-ASSOCIATED PROTEIN 41 HOMOLOG"/>
    <property type="match status" value="1"/>
</dbReference>
<dbReference type="Pfam" id="PF23411">
    <property type="entry name" value="Beta-prop_Vps41"/>
    <property type="match status" value="1"/>
</dbReference>
<dbReference type="GO" id="GO:0006623">
    <property type="term" value="P:protein targeting to vacuole"/>
    <property type="evidence" value="ECO:0007669"/>
    <property type="project" value="InterPro"/>
</dbReference>
<dbReference type="GO" id="GO:0016236">
    <property type="term" value="P:macroautophagy"/>
    <property type="evidence" value="ECO:0007669"/>
    <property type="project" value="TreeGrafter"/>
</dbReference>
<evidence type="ECO:0000256" key="1">
    <source>
        <dbReference type="ARBA" id="ARBA00004371"/>
    </source>
</evidence>
<keyword evidence="5" id="KW-0653">Protein transport</keyword>
<dbReference type="SUPFAM" id="SSF50978">
    <property type="entry name" value="WD40 repeat-like"/>
    <property type="match status" value="1"/>
</dbReference>
<dbReference type="InterPro" id="IPR001841">
    <property type="entry name" value="Znf_RING"/>
</dbReference>
<proteinExistence type="predicted"/>
<accession>A0A5N5TM43</accession>
<dbReference type="PROSITE" id="PS50236">
    <property type="entry name" value="CHCR"/>
    <property type="match status" value="1"/>
</dbReference>
<dbReference type="EMBL" id="SEYY01000445">
    <property type="protein sequence ID" value="KAB7507228.1"/>
    <property type="molecule type" value="Genomic_DNA"/>
</dbReference>
<dbReference type="InterPro" id="IPR000547">
    <property type="entry name" value="Clathrin_H-chain/VPS_repeat"/>
</dbReference>
<dbReference type="GO" id="GO:0034058">
    <property type="term" value="P:endosomal vesicle fusion"/>
    <property type="evidence" value="ECO:0007669"/>
    <property type="project" value="TreeGrafter"/>
</dbReference>
<evidence type="ECO:0000256" key="8">
    <source>
        <dbReference type="PROSITE-ProRule" id="PRU01006"/>
    </source>
</evidence>
<feature type="repeat" description="CHCR" evidence="8">
    <location>
        <begin position="580"/>
        <end position="724"/>
    </location>
</feature>
<name>A0A5N5TM43_9CRUS</name>
<gene>
    <name evidence="10" type="primary">Vps41</name>
    <name evidence="10" type="ORF">Anas_03461</name>
</gene>
<comment type="caution">
    <text evidence="10">The sequence shown here is derived from an EMBL/GenBank/DDBJ whole genome shotgun (WGS) entry which is preliminary data.</text>
</comment>
<evidence type="ECO:0000256" key="3">
    <source>
        <dbReference type="ARBA" id="ARBA00022771"/>
    </source>
</evidence>
<dbReference type="GO" id="GO:0008270">
    <property type="term" value="F:zinc ion binding"/>
    <property type="evidence" value="ECO:0007669"/>
    <property type="project" value="UniProtKB-KW"/>
</dbReference>
<dbReference type="Gene3D" id="1.25.40.10">
    <property type="entry name" value="Tetratricopeptide repeat domain"/>
    <property type="match status" value="1"/>
</dbReference>
<keyword evidence="6" id="KW-0458">Lysosome</keyword>
<dbReference type="InterPro" id="IPR015943">
    <property type="entry name" value="WD40/YVTN_repeat-like_dom_sf"/>
</dbReference>
<evidence type="ECO:0000256" key="7">
    <source>
        <dbReference type="PROSITE-ProRule" id="PRU00175"/>
    </source>
</evidence>
<dbReference type="Proteomes" id="UP000326759">
    <property type="component" value="Unassembled WGS sequence"/>
</dbReference>
<reference evidence="10 11" key="1">
    <citation type="journal article" date="2019" name="PLoS Biol.">
        <title>Sex chromosomes control vertical transmission of feminizing Wolbachia symbionts in an isopod.</title>
        <authorList>
            <person name="Becking T."/>
            <person name="Chebbi M.A."/>
            <person name="Giraud I."/>
            <person name="Moumen B."/>
            <person name="Laverre T."/>
            <person name="Caubet Y."/>
            <person name="Peccoud J."/>
            <person name="Gilbert C."/>
            <person name="Cordaux R."/>
        </authorList>
    </citation>
    <scope>NUCLEOTIDE SEQUENCE [LARGE SCALE GENOMIC DNA]</scope>
    <source>
        <strain evidence="10">ANa2</strain>
        <tissue evidence="10">Whole body excluding digestive tract and cuticle</tissue>
    </source>
</reference>
<dbReference type="InterPro" id="IPR011990">
    <property type="entry name" value="TPR-like_helical_dom_sf"/>
</dbReference>
<dbReference type="GO" id="GO:0009267">
    <property type="term" value="P:cellular response to starvation"/>
    <property type="evidence" value="ECO:0007669"/>
    <property type="project" value="TreeGrafter"/>
</dbReference>
<keyword evidence="2" id="KW-0813">Transport</keyword>
<dbReference type="GO" id="GO:0005770">
    <property type="term" value="C:late endosome"/>
    <property type="evidence" value="ECO:0007669"/>
    <property type="project" value="TreeGrafter"/>
</dbReference>
<dbReference type="PANTHER" id="PTHR12616">
    <property type="entry name" value="VACUOLAR PROTEIN SORTING VPS41"/>
    <property type="match status" value="1"/>
</dbReference>
<organism evidence="10 11">
    <name type="scientific">Armadillidium nasatum</name>
    <dbReference type="NCBI Taxonomy" id="96803"/>
    <lineage>
        <taxon>Eukaryota</taxon>
        <taxon>Metazoa</taxon>
        <taxon>Ecdysozoa</taxon>
        <taxon>Arthropoda</taxon>
        <taxon>Crustacea</taxon>
        <taxon>Multicrustacea</taxon>
        <taxon>Malacostraca</taxon>
        <taxon>Eumalacostraca</taxon>
        <taxon>Peracarida</taxon>
        <taxon>Isopoda</taxon>
        <taxon>Oniscidea</taxon>
        <taxon>Crinocheta</taxon>
        <taxon>Armadillidiidae</taxon>
        <taxon>Armadillidium</taxon>
    </lineage>
</organism>
<keyword evidence="11" id="KW-1185">Reference proteome</keyword>
<dbReference type="InterPro" id="IPR036322">
    <property type="entry name" value="WD40_repeat_dom_sf"/>
</dbReference>
<evidence type="ECO:0000256" key="4">
    <source>
        <dbReference type="ARBA" id="ARBA00022833"/>
    </source>
</evidence>
<dbReference type="GO" id="GO:0005764">
    <property type="term" value="C:lysosome"/>
    <property type="evidence" value="ECO:0007669"/>
    <property type="project" value="UniProtKB-SubCell"/>
</dbReference>
<feature type="domain" description="RING-type" evidence="9">
    <location>
        <begin position="803"/>
        <end position="838"/>
    </location>
</feature>
<comment type="subcellular location">
    <subcellularLocation>
        <location evidence="1">Lysosome</location>
    </subcellularLocation>
</comment>
<dbReference type="Gene3D" id="2.130.10.10">
    <property type="entry name" value="YVTN repeat-like/Quinoprotein amine dehydrogenase"/>
    <property type="match status" value="1"/>
</dbReference>